<dbReference type="Gene3D" id="3.10.20.310">
    <property type="entry name" value="membrane protein fhac"/>
    <property type="match status" value="1"/>
</dbReference>
<dbReference type="InterPro" id="IPR002641">
    <property type="entry name" value="PNPLA_dom"/>
</dbReference>
<evidence type="ECO:0000256" key="2">
    <source>
        <dbReference type="ARBA" id="ARBA00022801"/>
    </source>
</evidence>
<feature type="active site" description="Nucleophile" evidence="5">
    <location>
        <position position="67"/>
    </location>
</feature>
<dbReference type="InterPro" id="IPR001423">
    <property type="entry name" value="LysoPLipase_patatin_CS"/>
</dbReference>
<keyword evidence="6" id="KW-0732">Signal</keyword>
<keyword evidence="4 5" id="KW-0443">Lipid metabolism</keyword>
<gene>
    <name evidence="8" type="ORF">E4O92_14390</name>
</gene>
<comment type="similarity">
    <text evidence="1">Belongs to the NTE family.</text>
</comment>
<dbReference type="GO" id="GO:0046470">
    <property type="term" value="P:phosphatidylcholine metabolic process"/>
    <property type="evidence" value="ECO:0007669"/>
    <property type="project" value="InterPro"/>
</dbReference>
<evidence type="ECO:0000256" key="4">
    <source>
        <dbReference type="ARBA" id="ARBA00023098"/>
    </source>
</evidence>
<dbReference type="EMBL" id="SPUM01000098">
    <property type="protein sequence ID" value="TFW31188.1"/>
    <property type="molecule type" value="Genomic_DNA"/>
</dbReference>
<keyword evidence="9" id="KW-1185">Reference proteome</keyword>
<reference evidence="8 9" key="1">
    <citation type="submission" date="2019-03" db="EMBL/GenBank/DDBJ databases">
        <title>Draft genome of Massilia hortus sp. nov., a novel bacterial species of the Oxalobacteraceae family.</title>
        <authorList>
            <person name="Peta V."/>
            <person name="Raths R."/>
            <person name="Bucking H."/>
        </authorList>
    </citation>
    <scope>NUCLEOTIDE SEQUENCE [LARGE SCALE GENOMIC DNA]</scope>
    <source>
        <strain evidence="8 9">ONC3</strain>
    </source>
</reference>
<keyword evidence="2 5" id="KW-0378">Hydrolase</keyword>
<dbReference type="Pfam" id="PF01734">
    <property type="entry name" value="Patatin"/>
    <property type="match status" value="1"/>
</dbReference>
<evidence type="ECO:0000256" key="6">
    <source>
        <dbReference type="SAM" id="SignalP"/>
    </source>
</evidence>
<proteinExistence type="inferred from homology"/>
<dbReference type="PANTHER" id="PTHR14226:SF29">
    <property type="entry name" value="NEUROPATHY TARGET ESTERASE SWS"/>
    <property type="match status" value="1"/>
</dbReference>
<organism evidence="8 9">
    <name type="scientific">Massilia horti</name>
    <dbReference type="NCBI Taxonomy" id="2562153"/>
    <lineage>
        <taxon>Bacteria</taxon>
        <taxon>Pseudomonadati</taxon>
        <taxon>Pseudomonadota</taxon>
        <taxon>Betaproteobacteria</taxon>
        <taxon>Burkholderiales</taxon>
        <taxon>Oxalobacteraceae</taxon>
        <taxon>Telluria group</taxon>
        <taxon>Massilia</taxon>
    </lineage>
</organism>
<protein>
    <submittedName>
        <fullName evidence="8">Patatin</fullName>
    </submittedName>
</protein>
<sequence>MTPTPLKPLVALVLAACALAPAGAQTPARPRIGLVLGGGGARGAAHIGVLQVLDALRVPVDCVAGTSMGALVSGAYVSGVGPERMLARLARVDWRDLFEDNPSHAETNYRERTLQRSYYPGLEFGVTGRGLRFAHGVVGGQKIKLFLNTLVGADRGERAIESLPLPLSLVATDIGTGEKVVFRSGQLSTAMRASMSVPALLSPVRYQGRNLVDGGLVDNLPVDEVRTHCSADVVIAVDVGSPLSRPQDVDSIVAVTGQMINILAERNSVDSRALLRASDIYIRPDLKGITSADFYKFREGAASGRNATLAQADRLRQYAVPEEQYAAWARRLQVDYQAPPLVDEVQIVGLRHVNAQAVARHLNVPLGQPLDTVRLERGLGRIYGDGDFEQVDYEVLPHDGRATVRILLTEKPWGPDYLRFGVNLEAASKETNVALRAAYHRKWVNALGAEWLSGAQVGDSSNVFTDFYQPLDPRQRVFVEPFAGLERNRFGVFQNDQRIADYIVRQRRVQVNVGTNIGVLGQARLGWRWRKVDTSVETGSPTLPNGQVTLRGWQAILDLDQTDRAFYPTRGWSANVTYFRNNGLDYSTLSSDLRAIKSWDPYVVNVRYSYLNSWGSRLPIAEAGGLGGILNLSGYVRNQILAGDLRFVGVRGEKIIGHMPLGLSGDLRVGLSLEFGRARKRFTETALEGWQQAAALYLGGETPLGPIYFGYGYAKGGRSSLYLFLGLP</sequence>
<feature type="short sequence motif" description="GXGXXG" evidence="5">
    <location>
        <begin position="38"/>
        <end position="43"/>
    </location>
</feature>
<dbReference type="PANTHER" id="PTHR14226">
    <property type="entry name" value="NEUROPATHY TARGET ESTERASE/SWISS CHEESE D.MELANOGASTER"/>
    <property type="match status" value="1"/>
</dbReference>
<evidence type="ECO:0000313" key="8">
    <source>
        <dbReference type="EMBL" id="TFW31188.1"/>
    </source>
</evidence>
<dbReference type="PROSITE" id="PS01237">
    <property type="entry name" value="UPF0028"/>
    <property type="match status" value="1"/>
</dbReference>
<dbReference type="PROSITE" id="PS51635">
    <property type="entry name" value="PNPLA"/>
    <property type="match status" value="1"/>
</dbReference>
<dbReference type="Proteomes" id="UP000297258">
    <property type="component" value="Unassembled WGS sequence"/>
</dbReference>
<evidence type="ECO:0000256" key="3">
    <source>
        <dbReference type="ARBA" id="ARBA00022963"/>
    </source>
</evidence>
<dbReference type="OrthoDB" id="5290098at2"/>
<comment type="caution">
    <text evidence="8">The sequence shown here is derived from an EMBL/GenBank/DDBJ whole genome shotgun (WGS) entry which is preliminary data.</text>
</comment>
<dbReference type="InterPro" id="IPR050301">
    <property type="entry name" value="NTE"/>
</dbReference>
<evidence type="ECO:0000256" key="1">
    <source>
        <dbReference type="ARBA" id="ARBA00006636"/>
    </source>
</evidence>
<evidence type="ECO:0000259" key="7">
    <source>
        <dbReference type="PROSITE" id="PS51635"/>
    </source>
</evidence>
<accession>A0A4Y9SWY0</accession>
<feature type="domain" description="PNPLA" evidence="7">
    <location>
        <begin position="34"/>
        <end position="226"/>
    </location>
</feature>
<feature type="short sequence motif" description="GXSXG" evidence="5">
    <location>
        <begin position="65"/>
        <end position="69"/>
    </location>
</feature>
<evidence type="ECO:0000256" key="5">
    <source>
        <dbReference type="PROSITE-ProRule" id="PRU01161"/>
    </source>
</evidence>
<name>A0A4Y9SWY0_9BURK</name>
<dbReference type="Gene3D" id="3.40.1090.10">
    <property type="entry name" value="Cytosolic phospholipase A2 catalytic domain"/>
    <property type="match status" value="2"/>
</dbReference>
<feature type="short sequence motif" description="DGA/G" evidence="5">
    <location>
        <begin position="213"/>
        <end position="215"/>
    </location>
</feature>
<dbReference type="GO" id="GO:0004622">
    <property type="term" value="F:phosphatidylcholine lysophospholipase activity"/>
    <property type="evidence" value="ECO:0007669"/>
    <property type="project" value="InterPro"/>
</dbReference>
<evidence type="ECO:0000313" key="9">
    <source>
        <dbReference type="Proteomes" id="UP000297258"/>
    </source>
</evidence>
<dbReference type="SUPFAM" id="SSF52151">
    <property type="entry name" value="FabD/lysophospholipase-like"/>
    <property type="match status" value="1"/>
</dbReference>
<dbReference type="AlphaFoldDB" id="A0A4Y9SWY0"/>
<keyword evidence="3 5" id="KW-0442">Lipid degradation</keyword>
<feature type="chain" id="PRO_5021444499" evidence="6">
    <location>
        <begin position="25"/>
        <end position="728"/>
    </location>
</feature>
<dbReference type="InterPro" id="IPR016035">
    <property type="entry name" value="Acyl_Trfase/lysoPLipase"/>
</dbReference>
<dbReference type="GO" id="GO:0016042">
    <property type="term" value="P:lipid catabolic process"/>
    <property type="evidence" value="ECO:0007669"/>
    <property type="project" value="UniProtKB-UniRule"/>
</dbReference>
<dbReference type="RefSeq" id="WP_135190430.1">
    <property type="nucleotide sequence ID" value="NZ_SPUM01000098.1"/>
</dbReference>
<dbReference type="Gene3D" id="2.40.160.50">
    <property type="entry name" value="membrane protein fhac: a member of the omp85/tpsb transporter family"/>
    <property type="match status" value="1"/>
</dbReference>
<feature type="signal peptide" evidence="6">
    <location>
        <begin position="1"/>
        <end position="24"/>
    </location>
</feature>
<feature type="active site" description="Proton acceptor" evidence="5">
    <location>
        <position position="213"/>
    </location>
</feature>